<dbReference type="EMBL" id="JAMZEB010000002">
    <property type="protein sequence ID" value="MCP2355664.1"/>
    <property type="molecule type" value="Genomic_DNA"/>
</dbReference>
<dbReference type="AlphaFoldDB" id="A0A9X2GAL9"/>
<feature type="transmembrane region" description="Helical" evidence="1">
    <location>
        <begin position="108"/>
        <end position="126"/>
    </location>
</feature>
<organism evidence="2 3">
    <name type="scientific">Nonomuraea thailandensis</name>
    <dbReference type="NCBI Taxonomy" id="1188745"/>
    <lineage>
        <taxon>Bacteria</taxon>
        <taxon>Bacillati</taxon>
        <taxon>Actinomycetota</taxon>
        <taxon>Actinomycetes</taxon>
        <taxon>Streptosporangiales</taxon>
        <taxon>Streptosporangiaceae</taxon>
        <taxon>Nonomuraea</taxon>
    </lineage>
</organism>
<protein>
    <submittedName>
        <fullName evidence="2">Uncharacterized protein</fullName>
    </submittedName>
</protein>
<feature type="transmembrane region" description="Helical" evidence="1">
    <location>
        <begin position="71"/>
        <end position="96"/>
    </location>
</feature>
<dbReference type="RefSeq" id="WP_253742319.1">
    <property type="nucleotide sequence ID" value="NZ_BAABKA010000036.1"/>
</dbReference>
<proteinExistence type="predicted"/>
<reference evidence="2" key="1">
    <citation type="submission" date="2022-06" db="EMBL/GenBank/DDBJ databases">
        <title>Sequencing the genomes of 1000 actinobacteria strains.</title>
        <authorList>
            <person name="Klenk H.-P."/>
        </authorList>
    </citation>
    <scope>NUCLEOTIDE SEQUENCE</scope>
    <source>
        <strain evidence="2">DSM 46694</strain>
    </source>
</reference>
<sequence length="150" mass="15294">MRKILIVLAALQVGAVLVQFYLATFGAFHRPQPAPMAGPIVPHIINGTIVIPVLALVVTLVAALARAGGRLVGLALVPVGVVVAQLFVVFPLAGMFGEPGVSTTGSNAVLGFHAVLGLVLLWAVVAEYRGARALLRHAGAEAAAVAPVGR</sequence>
<evidence type="ECO:0000256" key="1">
    <source>
        <dbReference type="SAM" id="Phobius"/>
    </source>
</evidence>
<keyword evidence="1" id="KW-0812">Transmembrane</keyword>
<feature type="transmembrane region" description="Helical" evidence="1">
    <location>
        <begin position="44"/>
        <end position="64"/>
    </location>
</feature>
<dbReference type="Proteomes" id="UP001139648">
    <property type="component" value="Unassembled WGS sequence"/>
</dbReference>
<accession>A0A9X2GAL9</accession>
<name>A0A9X2GAL9_9ACTN</name>
<keyword evidence="1" id="KW-1133">Transmembrane helix</keyword>
<keyword evidence="3" id="KW-1185">Reference proteome</keyword>
<gene>
    <name evidence="2" type="ORF">HD597_002684</name>
</gene>
<evidence type="ECO:0000313" key="3">
    <source>
        <dbReference type="Proteomes" id="UP001139648"/>
    </source>
</evidence>
<comment type="caution">
    <text evidence="2">The sequence shown here is derived from an EMBL/GenBank/DDBJ whole genome shotgun (WGS) entry which is preliminary data.</text>
</comment>
<evidence type="ECO:0000313" key="2">
    <source>
        <dbReference type="EMBL" id="MCP2355664.1"/>
    </source>
</evidence>
<keyword evidence="1" id="KW-0472">Membrane</keyword>